<evidence type="ECO:0000259" key="3">
    <source>
        <dbReference type="Pfam" id="PF25390"/>
    </source>
</evidence>
<feature type="domain" description="RCC1-like" evidence="3">
    <location>
        <begin position="6"/>
        <end position="375"/>
    </location>
</feature>
<keyword evidence="1" id="KW-0677">Repeat</keyword>
<dbReference type="Gene3D" id="2.130.10.30">
    <property type="entry name" value="Regulator of chromosome condensation 1/beta-lactamase-inhibitor protein II"/>
    <property type="match status" value="2"/>
</dbReference>
<keyword evidence="5" id="KW-1185">Reference proteome</keyword>
<dbReference type="EMBL" id="MU860015">
    <property type="protein sequence ID" value="KAK4241867.1"/>
    <property type="molecule type" value="Genomic_DNA"/>
</dbReference>
<feature type="repeat" description="RCC1" evidence="2">
    <location>
        <begin position="2"/>
        <end position="63"/>
    </location>
</feature>
<evidence type="ECO:0000256" key="1">
    <source>
        <dbReference type="ARBA" id="ARBA00022737"/>
    </source>
</evidence>
<dbReference type="Pfam" id="PF25390">
    <property type="entry name" value="WD40_RLD"/>
    <property type="match status" value="1"/>
</dbReference>
<dbReference type="PRINTS" id="PR00633">
    <property type="entry name" value="RCCNDNSATION"/>
</dbReference>
<dbReference type="PROSITE" id="PS50012">
    <property type="entry name" value="RCC1_3"/>
    <property type="match status" value="4"/>
</dbReference>
<comment type="caution">
    <text evidence="4">The sequence shown here is derived from an EMBL/GenBank/DDBJ whole genome shotgun (WGS) entry which is preliminary data.</text>
</comment>
<dbReference type="InterPro" id="IPR000408">
    <property type="entry name" value="Reg_chr_condens"/>
</dbReference>
<evidence type="ECO:0000313" key="4">
    <source>
        <dbReference type="EMBL" id="KAK4241867.1"/>
    </source>
</evidence>
<gene>
    <name evidence="4" type="ORF">C8A03DRAFT_29897</name>
</gene>
<reference evidence="4" key="2">
    <citation type="submission" date="2023-05" db="EMBL/GenBank/DDBJ databases">
        <authorList>
            <consortium name="Lawrence Berkeley National Laboratory"/>
            <person name="Steindorff A."/>
            <person name="Hensen N."/>
            <person name="Bonometti L."/>
            <person name="Westerberg I."/>
            <person name="Brannstrom I.O."/>
            <person name="Guillou S."/>
            <person name="Cros-Aarteil S."/>
            <person name="Calhoun S."/>
            <person name="Haridas S."/>
            <person name="Kuo A."/>
            <person name="Mondo S."/>
            <person name="Pangilinan J."/>
            <person name="Riley R."/>
            <person name="Labutti K."/>
            <person name="Andreopoulos B."/>
            <person name="Lipzen A."/>
            <person name="Chen C."/>
            <person name="Yanf M."/>
            <person name="Daum C."/>
            <person name="Ng V."/>
            <person name="Clum A."/>
            <person name="Ohm R."/>
            <person name="Martin F."/>
            <person name="Silar P."/>
            <person name="Natvig D."/>
            <person name="Lalanne C."/>
            <person name="Gautier V."/>
            <person name="Ament-Velasquez S.L."/>
            <person name="Kruys A."/>
            <person name="Hutchinson M.I."/>
            <person name="Powell A.J."/>
            <person name="Barry K."/>
            <person name="Miller A.N."/>
            <person name="Grigoriev I.V."/>
            <person name="Debuchy R."/>
            <person name="Gladieux P."/>
            <person name="Thoren M.H."/>
            <person name="Johannesson H."/>
        </authorList>
    </citation>
    <scope>NUCLEOTIDE SEQUENCE</scope>
    <source>
        <strain evidence="4">CBS 532.94</strain>
    </source>
</reference>
<dbReference type="SUPFAM" id="SSF50985">
    <property type="entry name" value="RCC1/BLIP-II"/>
    <property type="match status" value="1"/>
</dbReference>
<dbReference type="PROSITE" id="PS00626">
    <property type="entry name" value="RCC1_2"/>
    <property type="match status" value="1"/>
</dbReference>
<name>A0AAN7CIS3_9PEZI</name>
<organism evidence="4 5">
    <name type="scientific">Achaetomium macrosporum</name>
    <dbReference type="NCBI Taxonomy" id="79813"/>
    <lineage>
        <taxon>Eukaryota</taxon>
        <taxon>Fungi</taxon>
        <taxon>Dikarya</taxon>
        <taxon>Ascomycota</taxon>
        <taxon>Pezizomycotina</taxon>
        <taxon>Sordariomycetes</taxon>
        <taxon>Sordariomycetidae</taxon>
        <taxon>Sordariales</taxon>
        <taxon>Chaetomiaceae</taxon>
        <taxon>Achaetomium</taxon>
    </lineage>
</organism>
<feature type="repeat" description="RCC1" evidence="2">
    <location>
        <begin position="190"/>
        <end position="244"/>
    </location>
</feature>
<evidence type="ECO:0000313" key="5">
    <source>
        <dbReference type="Proteomes" id="UP001303760"/>
    </source>
</evidence>
<protein>
    <submittedName>
        <fullName evidence="4">Regulator of chromosome condensation 1/beta-lactamase-inhibitor protein II</fullName>
    </submittedName>
</protein>
<feature type="repeat" description="RCC1" evidence="2">
    <location>
        <begin position="289"/>
        <end position="327"/>
    </location>
</feature>
<dbReference type="InterPro" id="IPR058923">
    <property type="entry name" value="RCC1-like_dom"/>
</dbReference>
<evidence type="ECO:0000256" key="2">
    <source>
        <dbReference type="PROSITE-ProRule" id="PRU00235"/>
    </source>
</evidence>
<feature type="repeat" description="RCC1" evidence="2">
    <location>
        <begin position="135"/>
        <end position="189"/>
    </location>
</feature>
<sequence>MFLLQALGSNGSGQLGLRHRDDVDTPRPVILPASLSTTSDTDNDIQPIRIAAGGNHTLLLLSSGDLLWAGDASTGACGPVSQDDEEELTPAFRPVDLTSLSLPPSSRIRIRHAAATWSASIIVTTSDDDNESPTDKVYAFGSGSRGELGLGQATLHTSEPAQIPDFPPRGTRVVDLTACMGHVVAVLSNGEAWGWGNGRKGQLGEPTLGAVWSPRRIEGGGAGTRFKVVKAVCGREFTCLFGEPGTGEMVVLGSDKWGVRSQAPDSGSLSGWKQVGAGWGSVFVLKEDGRLLSWGRNDHGQLAGGEDLGRVRQMAVGSEHALALTESGELMAWGWGEHGNCGPVRSGNGEKGQQNRIISGEQGLGITMVGAGCATSWIVIKKPR</sequence>
<dbReference type="Proteomes" id="UP001303760">
    <property type="component" value="Unassembled WGS sequence"/>
</dbReference>
<dbReference type="InterPro" id="IPR051625">
    <property type="entry name" value="Signaling_Regulatory_Domain"/>
</dbReference>
<reference evidence="4" key="1">
    <citation type="journal article" date="2023" name="Mol. Phylogenet. Evol.">
        <title>Genome-scale phylogeny and comparative genomics of the fungal order Sordariales.</title>
        <authorList>
            <person name="Hensen N."/>
            <person name="Bonometti L."/>
            <person name="Westerberg I."/>
            <person name="Brannstrom I.O."/>
            <person name="Guillou S."/>
            <person name="Cros-Aarteil S."/>
            <person name="Calhoun S."/>
            <person name="Haridas S."/>
            <person name="Kuo A."/>
            <person name="Mondo S."/>
            <person name="Pangilinan J."/>
            <person name="Riley R."/>
            <person name="LaButti K."/>
            <person name="Andreopoulos B."/>
            <person name="Lipzen A."/>
            <person name="Chen C."/>
            <person name="Yan M."/>
            <person name="Daum C."/>
            <person name="Ng V."/>
            <person name="Clum A."/>
            <person name="Steindorff A."/>
            <person name="Ohm R.A."/>
            <person name="Martin F."/>
            <person name="Silar P."/>
            <person name="Natvig D.O."/>
            <person name="Lalanne C."/>
            <person name="Gautier V."/>
            <person name="Ament-Velasquez S.L."/>
            <person name="Kruys A."/>
            <person name="Hutchinson M.I."/>
            <person name="Powell A.J."/>
            <person name="Barry K."/>
            <person name="Miller A.N."/>
            <person name="Grigoriev I.V."/>
            <person name="Debuchy R."/>
            <person name="Gladieux P."/>
            <person name="Hiltunen Thoren M."/>
            <person name="Johannesson H."/>
        </authorList>
    </citation>
    <scope>NUCLEOTIDE SEQUENCE</scope>
    <source>
        <strain evidence="4">CBS 532.94</strain>
    </source>
</reference>
<accession>A0AAN7CIS3</accession>
<proteinExistence type="predicted"/>
<dbReference type="PANTHER" id="PTHR22872">
    <property type="entry name" value="BTK-BINDING PROTEIN-RELATED"/>
    <property type="match status" value="1"/>
</dbReference>
<dbReference type="InterPro" id="IPR009091">
    <property type="entry name" value="RCC1/BLIP-II"/>
</dbReference>
<dbReference type="AlphaFoldDB" id="A0AAN7CIS3"/>